<sequence length="68" mass="7350">MRKFNIPARRFPVIALPFSSPFVQARTGAPERAGATSVATNQRAGDSGQSLSNHGYAAAAIRLSRTYW</sequence>
<gene>
    <name evidence="2" type="ORF">NG900_24920</name>
</gene>
<dbReference type="Proteomes" id="UP001162811">
    <property type="component" value="Unassembled WGS sequence"/>
</dbReference>
<reference evidence="2" key="1">
    <citation type="submission" date="2022-06" db="EMBL/GenBank/DDBJ databases">
        <authorList>
            <person name="Lu C.-H."/>
        </authorList>
    </citation>
    <scope>NUCLEOTIDE SEQUENCE</scope>
    <source>
        <strain evidence="2">21MJYT02-11</strain>
    </source>
</reference>
<feature type="compositionally biased region" description="Polar residues" evidence="1">
    <location>
        <begin position="37"/>
        <end position="51"/>
    </location>
</feature>
<proteinExistence type="predicted"/>
<feature type="region of interest" description="Disordered" evidence="1">
    <location>
        <begin position="27"/>
        <end position="51"/>
    </location>
</feature>
<accession>A0ABT1ATB1</accession>
<dbReference type="RefSeq" id="WP_252684792.1">
    <property type="nucleotide sequence ID" value="NZ_JAMXHT010000011.1"/>
</dbReference>
<comment type="caution">
    <text evidence="2">The sequence shown here is derived from an EMBL/GenBank/DDBJ whole genome shotgun (WGS) entry which is preliminary data.</text>
</comment>
<evidence type="ECO:0000256" key="1">
    <source>
        <dbReference type="SAM" id="MobiDB-lite"/>
    </source>
</evidence>
<dbReference type="EMBL" id="JAMXHT010000011">
    <property type="protein sequence ID" value="MCO5401456.1"/>
    <property type="molecule type" value="Genomic_DNA"/>
</dbReference>
<evidence type="ECO:0000313" key="2">
    <source>
        <dbReference type="EMBL" id="MCO5401456.1"/>
    </source>
</evidence>
<keyword evidence="3" id="KW-1185">Reference proteome</keyword>
<protein>
    <submittedName>
        <fullName evidence="2">Uncharacterized protein</fullName>
    </submittedName>
</protein>
<name>A0ABT1ATB1_9RALS</name>
<evidence type="ECO:0000313" key="3">
    <source>
        <dbReference type="Proteomes" id="UP001162811"/>
    </source>
</evidence>
<organism evidence="2 3">
    <name type="scientific">Ralstonia soli</name>
    <dbReference type="NCBI Taxonomy" id="2953896"/>
    <lineage>
        <taxon>Bacteria</taxon>
        <taxon>Pseudomonadati</taxon>
        <taxon>Pseudomonadota</taxon>
        <taxon>Betaproteobacteria</taxon>
        <taxon>Burkholderiales</taxon>
        <taxon>Burkholderiaceae</taxon>
        <taxon>Ralstonia</taxon>
    </lineage>
</organism>
<reference evidence="2" key="2">
    <citation type="journal article" date="2023" name="Front. Microbiol.">
        <title>Ralstonia chuxiongensis sp. nov., Ralstonia mojiangensis sp. nov., and Ralstonia soli sp. nov., isolated from tobacco fields, are three novel species in the family Burkholderiaceae.</title>
        <authorList>
            <person name="Lu C.H."/>
            <person name="Zhang Y.Y."/>
            <person name="Jiang N."/>
            <person name="Chen W."/>
            <person name="Shao X."/>
            <person name="Zhao Z.M."/>
            <person name="Lu W.L."/>
            <person name="Hu X."/>
            <person name="Xi Y.X."/>
            <person name="Zou S.Y."/>
            <person name="Wei Q.J."/>
            <person name="Lin Z.L."/>
            <person name="Gong L."/>
            <person name="Gai X.T."/>
            <person name="Zhang L.Q."/>
            <person name="Li J.Y."/>
            <person name="Jin Y."/>
            <person name="Xia Z.Y."/>
        </authorList>
    </citation>
    <scope>NUCLEOTIDE SEQUENCE</scope>
    <source>
        <strain evidence="2">21MJYT02-11</strain>
    </source>
</reference>